<dbReference type="Gene3D" id="3.90.660.10">
    <property type="match status" value="2"/>
</dbReference>
<name>A0A428P0L8_9HYPO</name>
<dbReference type="Gene3D" id="3.50.50.60">
    <property type="entry name" value="FAD/NAD(P)-binding domain"/>
    <property type="match status" value="2"/>
</dbReference>
<comment type="catalytic activity">
    <reaction evidence="4">
        <text>a secondary aliphatic amine + O2 + H2O = a primary amine + an aldehyde + H2O2</text>
        <dbReference type="Rhea" id="RHEA:26414"/>
        <dbReference type="ChEBI" id="CHEBI:15377"/>
        <dbReference type="ChEBI" id="CHEBI:15379"/>
        <dbReference type="ChEBI" id="CHEBI:16240"/>
        <dbReference type="ChEBI" id="CHEBI:17478"/>
        <dbReference type="ChEBI" id="CHEBI:58855"/>
        <dbReference type="ChEBI" id="CHEBI:65296"/>
        <dbReference type="EC" id="1.4.3.4"/>
    </reaction>
</comment>
<dbReference type="Proteomes" id="UP000288168">
    <property type="component" value="Unassembled WGS sequence"/>
</dbReference>
<keyword evidence="8" id="KW-1185">Reference proteome</keyword>
<feature type="domain" description="Amine oxidase" evidence="6">
    <location>
        <begin position="63"/>
        <end position="442"/>
    </location>
</feature>
<dbReference type="GO" id="GO:0097621">
    <property type="term" value="F:monoamine oxidase activity"/>
    <property type="evidence" value="ECO:0007669"/>
    <property type="project" value="UniProtKB-EC"/>
</dbReference>
<evidence type="ECO:0000313" key="7">
    <source>
        <dbReference type="EMBL" id="RSL46540.1"/>
    </source>
</evidence>
<dbReference type="PRINTS" id="PR00757">
    <property type="entry name" value="AMINEOXDASEF"/>
</dbReference>
<dbReference type="PANTHER" id="PTHR43563">
    <property type="entry name" value="AMINE OXIDASE"/>
    <property type="match status" value="1"/>
</dbReference>
<proteinExistence type="inferred from homology"/>
<evidence type="ECO:0000313" key="8">
    <source>
        <dbReference type="Proteomes" id="UP000288168"/>
    </source>
</evidence>
<dbReference type="EC" id="1.4.3.-" evidence="5"/>
<dbReference type="InterPro" id="IPR002937">
    <property type="entry name" value="Amino_oxidase"/>
</dbReference>
<reference evidence="7 8" key="1">
    <citation type="submission" date="2017-06" db="EMBL/GenBank/DDBJ databases">
        <title>Comparative genomic analysis of Ambrosia Fusariam Clade fungi.</title>
        <authorList>
            <person name="Stajich J.E."/>
            <person name="Carrillo J."/>
            <person name="Kijimoto T."/>
            <person name="Eskalen A."/>
            <person name="O'Donnell K."/>
            <person name="Kasson M."/>
        </authorList>
    </citation>
    <scope>NUCLEOTIDE SEQUENCE [LARGE SCALE GENOMIC DNA]</scope>
    <source>
        <strain evidence="7 8">NRRL62584</strain>
    </source>
</reference>
<dbReference type="PANTHER" id="PTHR43563:SF1">
    <property type="entry name" value="AMINE OXIDASE [FLAVIN-CONTAINING] B"/>
    <property type="match status" value="1"/>
</dbReference>
<sequence length="457" mass="50071">MPRSSEGFQWTPMFTTCGLETDSVVPSTPDSHLRETYDVVIIGAGFTGLVAGRDLSQAGVNPLVFAEIHRYNLHCRIKTSNGTFAPQVVHYKPAAGAIRDMTEAALDDAVEKIGSVFFCPDGHTSRELMPYPYEPFREPALWTKYDHLSIKDRLNQIEGPQEDKDLFEVLMSSVGSASGHDVGFVEPLRWYALGGHSVTGMFEIFQTFKLGAGGQTALARGILGDYKGHLRLGTEITKVDQSPHSVTVTTKSGSTIRAKYAICTIPLNCLPDITFNPPFSPLRQEAIRRGHMNQGAKFHFKLRKPEPGWLSIANSYGNSPFMLAFSDHTGTGNNTNSGTYMIGFGHNGHLGNREDSDHIISALKENMKPGAEVEAYLTHDWVNDPYSKGAWSAWGPGGMSKYLRELQKCHGRVLMSSADWANGSRGFVDGAIERGTVAARDIRQRLGSSADGVSSRI</sequence>
<dbReference type="InterPro" id="IPR036188">
    <property type="entry name" value="FAD/NAD-bd_sf"/>
</dbReference>
<evidence type="ECO:0000256" key="3">
    <source>
        <dbReference type="ARBA" id="ARBA00023002"/>
    </source>
</evidence>
<dbReference type="OrthoDB" id="7777654at2759"/>
<keyword evidence="5" id="KW-0285">Flavoprotein</keyword>
<protein>
    <recommendedName>
        <fullName evidence="5">Amine oxidase</fullName>
        <ecNumber evidence="5">1.4.3.-</ecNumber>
    </recommendedName>
</protein>
<evidence type="ECO:0000256" key="2">
    <source>
        <dbReference type="ARBA" id="ARBA00005995"/>
    </source>
</evidence>
<evidence type="ECO:0000256" key="4">
    <source>
        <dbReference type="ARBA" id="ARBA00048448"/>
    </source>
</evidence>
<keyword evidence="3 5" id="KW-0560">Oxidoreductase</keyword>
<dbReference type="InterPro" id="IPR050703">
    <property type="entry name" value="Flavin_MAO"/>
</dbReference>
<comment type="similarity">
    <text evidence="2 5">Belongs to the flavin monoamine oxidase family.</text>
</comment>
<evidence type="ECO:0000256" key="1">
    <source>
        <dbReference type="ARBA" id="ARBA00001974"/>
    </source>
</evidence>
<comment type="cofactor">
    <cofactor evidence="1 5">
        <name>FAD</name>
        <dbReference type="ChEBI" id="CHEBI:57692"/>
    </cofactor>
</comment>
<comment type="caution">
    <text evidence="7">The sequence shown here is derived from an EMBL/GenBank/DDBJ whole genome shotgun (WGS) entry which is preliminary data.</text>
</comment>
<keyword evidence="5" id="KW-0274">FAD</keyword>
<dbReference type="AlphaFoldDB" id="A0A428P0L8"/>
<evidence type="ECO:0000256" key="5">
    <source>
        <dbReference type="RuleBase" id="RU362067"/>
    </source>
</evidence>
<evidence type="ECO:0000259" key="6">
    <source>
        <dbReference type="Pfam" id="PF01593"/>
    </source>
</evidence>
<organism evidence="7 8">
    <name type="scientific">Fusarium duplospermum</name>
    <dbReference type="NCBI Taxonomy" id="1325734"/>
    <lineage>
        <taxon>Eukaryota</taxon>
        <taxon>Fungi</taxon>
        <taxon>Dikarya</taxon>
        <taxon>Ascomycota</taxon>
        <taxon>Pezizomycotina</taxon>
        <taxon>Sordariomycetes</taxon>
        <taxon>Hypocreomycetidae</taxon>
        <taxon>Hypocreales</taxon>
        <taxon>Nectriaceae</taxon>
        <taxon>Fusarium</taxon>
        <taxon>Fusarium solani species complex</taxon>
    </lineage>
</organism>
<accession>A0A428P0L8</accession>
<dbReference type="EMBL" id="NKCI01000236">
    <property type="protein sequence ID" value="RSL46540.1"/>
    <property type="molecule type" value="Genomic_DNA"/>
</dbReference>
<dbReference type="STRING" id="1325734.A0A428P0L8"/>
<dbReference type="InterPro" id="IPR001613">
    <property type="entry name" value="Flavin_amine_oxidase"/>
</dbReference>
<dbReference type="SUPFAM" id="SSF51905">
    <property type="entry name" value="FAD/NAD(P)-binding domain"/>
    <property type="match status" value="1"/>
</dbReference>
<gene>
    <name evidence="7" type="ORF">CEP54_013801</name>
</gene>
<dbReference type="Pfam" id="PF01593">
    <property type="entry name" value="Amino_oxidase"/>
    <property type="match status" value="1"/>
</dbReference>